<comment type="caution">
    <text evidence="2">The sequence shown here is derived from an EMBL/GenBank/DDBJ whole genome shotgun (WGS) entry which is preliminary data.</text>
</comment>
<accession>A0AAD5IQL7</accession>
<organism evidence="2 3">
    <name type="scientific">Acer negundo</name>
    <name type="common">Box elder</name>
    <dbReference type="NCBI Taxonomy" id="4023"/>
    <lineage>
        <taxon>Eukaryota</taxon>
        <taxon>Viridiplantae</taxon>
        <taxon>Streptophyta</taxon>
        <taxon>Embryophyta</taxon>
        <taxon>Tracheophyta</taxon>
        <taxon>Spermatophyta</taxon>
        <taxon>Magnoliopsida</taxon>
        <taxon>eudicotyledons</taxon>
        <taxon>Gunneridae</taxon>
        <taxon>Pentapetalae</taxon>
        <taxon>rosids</taxon>
        <taxon>malvids</taxon>
        <taxon>Sapindales</taxon>
        <taxon>Sapindaceae</taxon>
        <taxon>Hippocastanoideae</taxon>
        <taxon>Acereae</taxon>
        <taxon>Acer</taxon>
    </lineage>
</organism>
<evidence type="ECO:0000313" key="3">
    <source>
        <dbReference type="Proteomes" id="UP001064489"/>
    </source>
</evidence>
<reference evidence="2" key="2">
    <citation type="submission" date="2023-02" db="EMBL/GenBank/DDBJ databases">
        <authorList>
            <person name="Swenson N.G."/>
            <person name="Wegrzyn J.L."/>
            <person name="Mcevoy S.L."/>
        </authorList>
    </citation>
    <scope>NUCLEOTIDE SEQUENCE</scope>
    <source>
        <strain evidence="2">91603</strain>
        <tissue evidence="2">Leaf</tissue>
    </source>
</reference>
<dbReference type="Proteomes" id="UP001064489">
    <property type="component" value="Chromosome 8"/>
</dbReference>
<evidence type="ECO:0000256" key="1">
    <source>
        <dbReference type="SAM" id="MobiDB-lite"/>
    </source>
</evidence>
<evidence type="ECO:0000313" key="2">
    <source>
        <dbReference type="EMBL" id="KAI9173937.1"/>
    </source>
</evidence>
<feature type="region of interest" description="Disordered" evidence="1">
    <location>
        <begin position="89"/>
        <end position="119"/>
    </location>
</feature>
<sequence>MSDIPISSDSIGIANISTEDEIASARALNDHAPLVNSHLLKIEGGGIASCSRVTNANISEMQKVVGEAELRVKESLPSQVLLPITSSHNKTIGSSNSITYHGLDSDLPSIDPKNRKGIS</sequence>
<dbReference type="AlphaFoldDB" id="A0AAD5IQL7"/>
<name>A0AAD5IQL7_ACENE</name>
<keyword evidence="3" id="KW-1185">Reference proteome</keyword>
<dbReference type="EMBL" id="JAJSOW010000103">
    <property type="protein sequence ID" value="KAI9173937.1"/>
    <property type="molecule type" value="Genomic_DNA"/>
</dbReference>
<protein>
    <submittedName>
        <fullName evidence="2">Uncharacterized protein</fullName>
    </submittedName>
</protein>
<proteinExistence type="predicted"/>
<reference evidence="2" key="1">
    <citation type="journal article" date="2022" name="Plant J.">
        <title>Strategies of tolerance reflected in two North American maple genomes.</title>
        <authorList>
            <person name="McEvoy S.L."/>
            <person name="Sezen U.U."/>
            <person name="Trouern-Trend A."/>
            <person name="McMahon S.M."/>
            <person name="Schaberg P.G."/>
            <person name="Yang J."/>
            <person name="Wegrzyn J.L."/>
            <person name="Swenson N.G."/>
        </authorList>
    </citation>
    <scope>NUCLEOTIDE SEQUENCE</scope>
    <source>
        <strain evidence="2">91603</strain>
    </source>
</reference>
<gene>
    <name evidence="2" type="ORF">LWI28_009104</name>
</gene>
<feature type="compositionally biased region" description="Polar residues" evidence="1">
    <location>
        <begin position="89"/>
        <end position="99"/>
    </location>
</feature>